<dbReference type="EMBL" id="QYBB01000037">
    <property type="protein sequence ID" value="RYC29896.1"/>
    <property type="molecule type" value="Genomic_DNA"/>
</dbReference>
<evidence type="ECO:0000313" key="3">
    <source>
        <dbReference type="Proteomes" id="UP000290759"/>
    </source>
</evidence>
<dbReference type="Proteomes" id="UP000290759">
    <property type="component" value="Unassembled WGS sequence"/>
</dbReference>
<feature type="region of interest" description="Disordered" evidence="1">
    <location>
        <begin position="1"/>
        <end position="67"/>
    </location>
</feature>
<name>A0A4Q2U531_9HYPH</name>
<comment type="caution">
    <text evidence="2">The sequence shown here is derived from an EMBL/GenBank/DDBJ whole genome shotgun (WGS) entry which is preliminary data.</text>
</comment>
<dbReference type="OrthoDB" id="7889162at2"/>
<sequence length="198" mass="20687">MADPFDTDPTSSFGADAARARDDLNHRFQDLRREAASRGGAGPNDRSAQPATEAAGEAASAFRKQASQAADEAKGAAASIAEQARARLNEIVDQQKTAGADKIAGVAKAAHSAAGDLDKTNPQLGRLVRSAADNVDRIADDVRSRDLGDVLATLADFGRRQPVAFFGGAVVAGFLVARFFKSDVPMVDEAALYGDRSV</sequence>
<dbReference type="RefSeq" id="WP_129228987.1">
    <property type="nucleotide sequence ID" value="NZ_QYBB01000037.1"/>
</dbReference>
<evidence type="ECO:0000313" key="2">
    <source>
        <dbReference type="EMBL" id="RYC29896.1"/>
    </source>
</evidence>
<organism evidence="2 3">
    <name type="scientific">Lichenibacterium minor</name>
    <dbReference type="NCBI Taxonomy" id="2316528"/>
    <lineage>
        <taxon>Bacteria</taxon>
        <taxon>Pseudomonadati</taxon>
        <taxon>Pseudomonadota</taxon>
        <taxon>Alphaproteobacteria</taxon>
        <taxon>Hyphomicrobiales</taxon>
        <taxon>Lichenihabitantaceae</taxon>
        <taxon>Lichenibacterium</taxon>
    </lineage>
</organism>
<gene>
    <name evidence="2" type="ORF">D3273_21725</name>
</gene>
<feature type="compositionally biased region" description="Basic and acidic residues" evidence="1">
    <location>
        <begin position="18"/>
        <end position="36"/>
    </location>
</feature>
<protein>
    <recommendedName>
        <fullName evidence="4">DUF3618 domain-containing protein</fullName>
    </recommendedName>
</protein>
<accession>A0A4Q2U531</accession>
<dbReference type="AlphaFoldDB" id="A0A4Q2U531"/>
<reference evidence="2 3" key="2">
    <citation type="submission" date="2019-02" db="EMBL/GenBank/DDBJ databases">
        <title>'Lichenibacterium ramalinii' gen. nov. sp. nov., 'Lichenibacterium minor' gen. nov. sp. nov.</title>
        <authorList>
            <person name="Pankratov T."/>
        </authorList>
    </citation>
    <scope>NUCLEOTIDE SEQUENCE [LARGE SCALE GENOMIC DNA]</scope>
    <source>
        <strain evidence="2 3">RmlP026</strain>
    </source>
</reference>
<feature type="compositionally biased region" description="Low complexity" evidence="1">
    <location>
        <begin position="47"/>
        <end position="61"/>
    </location>
</feature>
<evidence type="ECO:0008006" key="4">
    <source>
        <dbReference type="Google" id="ProtNLM"/>
    </source>
</evidence>
<proteinExistence type="predicted"/>
<evidence type="ECO:0000256" key="1">
    <source>
        <dbReference type="SAM" id="MobiDB-lite"/>
    </source>
</evidence>
<reference evidence="2 3" key="1">
    <citation type="submission" date="2018-12" db="EMBL/GenBank/DDBJ databases">
        <authorList>
            <person name="Grouzdev D.S."/>
            <person name="Krutkina M.S."/>
        </authorList>
    </citation>
    <scope>NUCLEOTIDE SEQUENCE [LARGE SCALE GENOMIC DNA]</scope>
    <source>
        <strain evidence="2 3">RmlP026</strain>
    </source>
</reference>
<keyword evidence="3" id="KW-1185">Reference proteome</keyword>